<sequence length="288" mass="30383">MAKTILITGASSGIGRAAAKRFEREGWNVLATMPDMQAPHGLVESDHLIIAPLDVRDVGQCSQAVATATARFGQIDALLSNAGYGQYGAFEAISSDQIQNQFAVNVFGAMNVLRAVLPGFRTRGQGLVLVTSSAGAKVGLPTSELYISSKFALEGFFESIWYELRAVGISVKLIEPGGVDSGFHKVADRLTAAGGGIEAYENLYGRIVANRDRIIASGELVSSDDVATAIFAAATDGTSRLRYLVGEDAEHLDAAVRNKPEAEVLGMIARQYGLSELAPDAPATNAPH</sequence>
<evidence type="ECO:0000313" key="3">
    <source>
        <dbReference type="EMBL" id="TRW14411.1"/>
    </source>
</evidence>
<dbReference type="EMBL" id="VJWA01000002">
    <property type="protein sequence ID" value="TRW14411.1"/>
    <property type="molecule type" value="Genomic_DNA"/>
</dbReference>
<gene>
    <name evidence="3" type="ORF">FMM06_11925</name>
</gene>
<keyword evidence="2" id="KW-0560">Oxidoreductase</keyword>
<dbReference type="GO" id="GO:0016491">
    <property type="term" value="F:oxidoreductase activity"/>
    <property type="evidence" value="ECO:0007669"/>
    <property type="project" value="UniProtKB-KW"/>
</dbReference>
<comment type="caution">
    <text evidence="3">The sequence shown here is derived from an EMBL/GenBank/DDBJ whole genome shotgun (WGS) entry which is preliminary data.</text>
</comment>
<dbReference type="InterPro" id="IPR002347">
    <property type="entry name" value="SDR_fam"/>
</dbReference>
<dbReference type="PRINTS" id="PR00081">
    <property type="entry name" value="GDHRDH"/>
</dbReference>
<reference evidence="3 4" key="1">
    <citation type="submission" date="2019-07" db="EMBL/GenBank/DDBJ databases">
        <title>Novel species isolated from glacier.</title>
        <authorList>
            <person name="Liu Q."/>
            <person name="Xin Y.-H."/>
        </authorList>
    </citation>
    <scope>NUCLEOTIDE SEQUENCE [LARGE SCALE GENOMIC DNA]</scope>
    <source>
        <strain evidence="3 4">LB1R16</strain>
    </source>
</reference>
<protein>
    <submittedName>
        <fullName evidence="3">SDR family NAD(P)-dependent oxidoreductase</fullName>
    </submittedName>
</protein>
<dbReference type="AlphaFoldDB" id="A0A552U880"/>
<dbReference type="RefSeq" id="WP_144237616.1">
    <property type="nucleotide sequence ID" value="NZ_VJWA01000002.1"/>
</dbReference>
<dbReference type="InterPro" id="IPR036291">
    <property type="entry name" value="NAD(P)-bd_dom_sf"/>
</dbReference>
<name>A0A552U880_9SPHN</name>
<keyword evidence="4" id="KW-1185">Reference proteome</keyword>
<dbReference type="Proteomes" id="UP000317894">
    <property type="component" value="Unassembled WGS sequence"/>
</dbReference>
<dbReference type="OrthoDB" id="9793825at2"/>
<dbReference type="Gene3D" id="3.40.50.720">
    <property type="entry name" value="NAD(P)-binding Rossmann-like Domain"/>
    <property type="match status" value="1"/>
</dbReference>
<dbReference type="PANTHER" id="PTHR43976:SF16">
    <property type="entry name" value="SHORT-CHAIN DEHYDROGENASE_REDUCTASE FAMILY PROTEIN"/>
    <property type="match status" value="1"/>
</dbReference>
<dbReference type="SUPFAM" id="SSF51735">
    <property type="entry name" value="NAD(P)-binding Rossmann-fold domains"/>
    <property type="match status" value="1"/>
</dbReference>
<evidence type="ECO:0000313" key="4">
    <source>
        <dbReference type="Proteomes" id="UP000317894"/>
    </source>
</evidence>
<dbReference type="InterPro" id="IPR051911">
    <property type="entry name" value="SDR_oxidoreductase"/>
</dbReference>
<dbReference type="Pfam" id="PF00106">
    <property type="entry name" value="adh_short"/>
    <property type="match status" value="1"/>
</dbReference>
<comment type="similarity">
    <text evidence="1">Belongs to the short-chain dehydrogenases/reductases (SDR) family.</text>
</comment>
<dbReference type="PANTHER" id="PTHR43976">
    <property type="entry name" value="SHORT CHAIN DEHYDROGENASE"/>
    <property type="match status" value="1"/>
</dbReference>
<accession>A0A552U880</accession>
<proteinExistence type="inferred from homology"/>
<evidence type="ECO:0000256" key="1">
    <source>
        <dbReference type="ARBA" id="ARBA00006484"/>
    </source>
</evidence>
<evidence type="ECO:0000256" key="2">
    <source>
        <dbReference type="ARBA" id="ARBA00023002"/>
    </source>
</evidence>
<organism evidence="3 4">
    <name type="scientific">Glacieibacterium frigidum</name>
    <dbReference type="NCBI Taxonomy" id="2593303"/>
    <lineage>
        <taxon>Bacteria</taxon>
        <taxon>Pseudomonadati</taxon>
        <taxon>Pseudomonadota</taxon>
        <taxon>Alphaproteobacteria</taxon>
        <taxon>Sphingomonadales</taxon>
        <taxon>Sphingosinicellaceae</taxon>
        <taxon>Glacieibacterium</taxon>
    </lineage>
</organism>